<reference evidence="2 3" key="1">
    <citation type="journal article" date="2019" name="Appl. Microbiol. Biotechnol.">
        <title>Genome sequence of Isaria javanica and comparative genome analysis insights into family S53 peptidase evolution in fungal entomopathogens.</title>
        <authorList>
            <person name="Lin R."/>
            <person name="Zhang X."/>
            <person name="Xin B."/>
            <person name="Zou M."/>
            <person name="Gao Y."/>
            <person name="Qin F."/>
            <person name="Hu Q."/>
            <person name="Xie B."/>
            <person name="Cheng X."/>
        </authorList>
    </citation>
    <scope>NUCLEOTIDE SEQUENCE [LARGE SCALE GENOMIC DNA]</scope>
    <source>
        <strain evidence="2 3">IJ1G</strain>
    </source>
</reference>
<proteinExistence type="predicted"/>
<evidence type="ECO:0000313" key="3">
    <source>
        <dbReference type="Proteomes" id="UP000315783"/>
    </source>
</evidence>
<feature type="compositionally biased region" description="Basic and acidic residues" evidence="1">
    <location>
        <begin position="43"/>
        <end position="53"/>
    </location>
</feature>
<accession>A0A545UMR9</accession>
<comment type="caution">
    <text evidence="2">The sequence shown here is derived from an EMBL/GenBank/DDBJ whole genome shotgun (WGS) entry which is preliminary data.</text>
</comment>
<evidence type="ECO:0000256" key="1">
    <source>
        <dbReference type="SAM" id="MobiDB-lite"/>
    </source>
</evidence>
<organism evidence="2 3">
    <name type="scientific">Cordyceps javanica</name>
    <dbReference type="NCBI Taxonomy" id="43265"/>
    <lineage>
        <taxon>Eukaryota</taxon>
        <taxon>Fungi</taxon>
        <taxon>Dikarya</taxon>
        <taxon>Ascomycota</taxon>
        <taxon>Pezizomycotina</taxon>
        <taxon>Sordariomycetes</taxon>
        <taxon>Hypocreomycetidae</taxon>
        <taxon>Hypocreales</taxon>
        <taxon>Cordycipitaceae</taxon>
        <taxon>Cordyceps</taxon>
    </lineage>
</organism>
<feature type="compositionally biased region" description="Basic residues" evidence="1">
    <location>
        <begin position="33"/>
        <end position="42"/>
    </location>
</feature>
<gene>
    <name evidence="2" type="ORF">IF1G_10509</name>
</gene>
<evidence type="ECO:0000313" key="2">
    <source>
        <dbReference type="EMBL" id="TQV90766.1"/>
    </source>
</evidence>
<dbReference type="EMBL" id="SPUK01000023">
    <property type="protein sequence ID" value="TQV90766.1"/>
    <property type="molecule type" value="Genomic_DNA"/>
</dbReference>
<dbReference type="AlphaFoldDB" id="A0A545UMR9"/>
<keyword evidence="3" id="KW-1185">Reference proteome</keyword>
<dbReference type="Proteomes" id="UP000315783">
    <property type="component" value="Unassembled WGS sequence"/>
</dbReference>
<feature type="region of interest" description="Disordered" evidence="1">
    <location>
        <begin position="96"/>
        <end position="122"/>
    </location>
</feature>
<name>A0A545UMR9_9HYPO</name>
<feature type="region of interest" description="Disordered" evidence="1">
    <location>
        <begin position="33"/>
        <end position="59"/>
    </location>
</feature>
<sequence length="122" mass="13525">MGYGTGQTDRQTDRHCPTCISWLISLTQHHKLHSAAVHRTRHDKTGAGGREKQPPPPPPPKYIIIILIIWAQKSGFFLSLEWRSSDKETIWAADATRAREPRPPPAATHHGACPSSAVPTVH</sequence>
<protein>
    <submittedName>
        <fullName evidence="2">Uncharacterized protein</fullName>
    </submittedName>
</protein>